<keyword evidence="3" id="KW-1185">Reference proteome</keyword>
<accession>A0A6M0QAA6</accession>
<dbReference type="EMBL" id="JAAIWM010000006">
    <property type="protein sequence ID" value="NEY73223.1"/>
    <property type="molecule type" value="Genomic_DNA"/>
</dbReference>
<feature type="transmembrane region" description="Helical" evidence="1">
    <location>
        <begin position="263"/>
        <end position="281"/>
    </location>
</feature>
<sequence>MKGSKGTISHYINNLFIIALVLYILLYLLSTIWEHPIITETQSIMAMIMLLTTLLVFPKRGLLLPILLITISIIIVVSTSSSPIALWIGLREMNAIITLVILIGLVSWMISHRPYVKALMLLGKKKITTPTRFYSLVTSITHLISSFMTVGGIPFSYQMFQNMKKPHVTQLPWDFTLSTAVIRGFSLTVLWTAVHPAFAYVVGGTNAPLFPTMFKGLGLAMIGMALSIGIFSLQKSRKKVVDEVIPDLTMNPKEHLNGLVGKFLFWVSLLMGGIFITHHFLKLDILLAVPLVVVVVTTLYFISNRALPQYKKQWFTFVAIDFGKKKREIFLMLSAGILVGTLKETGYGHDLFLYFLTIVEWLNLNILMGLTLVVILLGFCGFPPIPAMVLLSGILIDIPGGYAPELVALSLLLGVSVTLFVAPVTVPLLLLASLNGRSLSEVGLRWNIIFGIIFLVIGLVYIQGLAVFS</sequence>
<keyword evidence="1" id="KW-1133">Transmembrane helix</keyword>
<feature type="transmembrane region" description="Helical" evidence="1">
    <location>
        <begin position="133"/>
        <end position="155"/>
    </location>
</feature>
<feature type="transmembrane region" description="Helical" evidence="1">
    <location>
        <begin position="95"/>
        <end position="113"/>
    </location>
</feature>
<feature type="transmembrane region" description="Helical" evidence="1">
    <location>
        <begin position="366"/>
        <end position="394"/>
    </location>
</feature>
<organism evidence="2 3">
    <name type="scientific">Bacillus mesophilus</name>
    <dbReference type="NCBI Taxonomy" id="1808955"/>
    <lineage>
        <taxon>Bacteria</taxon>
        <taxon>Bacillati</taxon>
        <taxon>Bacillota</taxon>
        <taxon>Bacilli</taxon>
        <taxon>Bacillales</taxon>
        <taxon>Bacillaceae</taxon>
        <taxon>Bacillus</taxon>
    </lineage>
</organism>
<protein>
    <submittedName>
        <fullName evidence="2">Uncharacterized protein</fullName>
    </submittedName>
</protein>
<evidence type="ECO:0000256" key="1">
    <source>
        <dbReference type="SAM" id="Phobius"/>
    </source>
</evidence>
<gene>
    <name evidence="2" type="ORF">G4D63_15935</name>
</gene>
<feature type="transmembrane region" description="Helical" evidence="1">
    <location>
        <begin position="446"/>
        <end position="468"/>
    </location>
</feature>
<comment type="caution">
    <text evidence="2">The sequence shown here is derived from an EMBL/GenBank/DDBJ whole genome shotgun (WGS) entry which is preliminary data.</text>
</comment>
<feature type="transmembrane region" description="Helical" evidence="1">
    <location>
        <begin position="63"/>
        <end position="88"/>
    </location>
</feature>
<feature type="transmembrane region" description="Helical" evidence="1">
    <location>
        <begin position="287"/>
        <end position="307"/>
    </location>
</feature>
<keyword evidence="1" id="KW-0812">Transmembrane</keyword>
<dbReference type="AlphaFoldDB" id="A0A6M0QAA6"/>
<keyword evidence="1" id="KW-0472">Membrane</keyword>
<feature type="transmembrane region" description="Helical" evidence="1">
    <location>
        <begin position="214"/>
        <end position="233"/>
    </location>
</feature>
<reference evidence="2 3" key="1">
    <citation type="submission" date="2020-02" db="EMBL/GenBank/DDBJ databases">
        <title>Bacillus aquiflavi sp. nov., isolated from yellow water of strong flavor Chinese baijiu in Yibin region of China.</title>
        <authorList>
            <person name="Xie J."/>
        </authorList>
    </citation>
    <scope>NUCLEOTIDE SEQUENCE [LARGE SCALE GENOMIC DNA]</scope>
    <source>
        <strain evidence="2 3">SA4</strain>
    </source>
</reference>
<feature type="transmembrane region" description="Helical" evidence="1">
    <location>
        <begin position="12"/>
        <end position="30"/>
    </location>
</feature>
<dbReference type="RefSeq" id="WP_163180700.1">
    <property type="nucleotide sequence ID" value="NZ_JAAIWM010000006.1"/>
</dbReference>
<dbReference type="Proteomes" id="UP000481043">
    <property type="component" value="Unassembled WGS sequence"/>
</dbReference>
<feature type="transmembrane region" description="Helical" evidence="1">
    <location>
        <begin position="37"/>
        <end position="57"/>
    </location>
</feature>
<evidence type="ECO:0000313" key="2">
    <source>
        <dbReference type="EMBL" id="NEY73223.1"/>
    </source>
</evidence>
<name>A0A6M0QAA6_9BACI</name>
<feature type="transmembrane region" description="Helical" evidence="1">
    <location>
        <begin position="406"/>
        <end position="434"/>
    </location>
</feature>
<proteinExistence type="predicted"/>
<evidence type="ECO:0000313" key="3">
    <source>
        <dbReference type="Proteomes" id="UP000481043"/>
    </source>
</evidence>